<dbReference type="SUPFAM" id="SSF54928">
    <property type="entry name" value="RNA-binding domain, RBD"/>
    <property type="match status" value="1"/>
</dbReference>
<dbReference type="InterPro" id="IPR035979">
    <property type="entry name" value="RBD_domain_sf"/>
</dbReference>
<dbReference type="CDD" id="cd00590">
    <property type="entry name" value="RRM_SF"/>
    <property type="match status" value="1"/>
</dbReference>
<protein>
    <submittedName>
        <fullName evidence="1">Sucrose-phosphatase-related family protein</fullName>
    </submittedName>
</protein>
<evidence type="ECO:0000313" key="1">
    <source>
        <dbReference type="EMBL" id="GER42784.1"/>
    </source>
</evidence>
<evidence type="ECO:0000313" key="2">
    <source>
        <dbReference type="Proteomes" id="UP000325081"/>
    </source>
</evidence>
<dbReference type="Proteomes" id="UP000325081">
    <property type="component" value="Unassembled WGS sequence"/>
</dbReference>
<dbReference type="AlphaFoldDB" id="A0A5A7QCJ9"/>
<comment type="caution">
    <text evidence="1">The sequence shown here is derived from an EMBL/GenBank/DDBJ whole genome shotgun (WGS) entry which is preliminary data.</text>
</comment>
<dbReference type="OrthoDB" id="1923695at2759"/>
<reference evidence="2" key="1">
    <citation type="journal article" date="2019" name="Curr. Biol.">
        <title>Genome Sequence of Striga asiatica Provides Insight into the Evolution of Plant Parasitism.</title>
        <authorList>
            <person name="Yoshida S."/>
            <person name="Kim S."/>
            <person name="Wafula E.K."/>
            <person name="Tanskanen J."/>
            <person name="Kim Y.M."/>
            <person name="Honaas L."/>
            <person name="Yang Z."/>
            <person name="Spallek T."/>
            <person name="Conn C.E."/>
            <person name="Ichihashi Y."/>
            <person name="Cheong K."/>
            <person name="Cui S."/>
            <person name="Der J.P."/>
            <person name="Gundlach H."/>
            <person name="Jiao Y."/>
            <person name="Hori C."/>
            <person name="Ishida J.K."/>
            <person name="Kasahara H."/>
            <person name="Kiba T."/>
            <person name="Kim M.S."/>
            <person name="Koo N."/>
            <person name="Laohavisit A."/>
            <person name="Lee Y.H."/>
            <person name="Lumba S."/>
            <person name="McCourt P."/>
            <person name="Mortimer J.C."/>
            <person name="Mutuku J.M."/>
            <person name="Nomura T."/>
            <person name="Sasaki-Sekimoto Y."/>
            <person name="Seto Y."/>
            <person name="Wang Y."/>
            <person name="Wakatake T."/>
            <person name="Sakakibara H."/>
            <person name="Demura T."/>
            <person name="Yamaguchi S."/>
            <person name="Yoneyama K."/>
            <person name="Manabe R.I."/>
            <person name="Nelson D.C."/>
            <person name="Schulman A.H."/>
            <person name="Timko M.P."/>
            <person name="dePamphilis C.W."/>
            <person name="Choi D."/>
            <person name="Shirasu K."/>
        </authorList>
    </citation>
    <scope>NUCLEOTIDE SEQUENCE [LARGE SCALE GENOMIC DNA]</scope>
    <source>
        <strain evidence="2">cv. UVA1</strain>
    </source>
</reference>
<keyword evidence="2" id="KW-1185">Reference proteome</keyword>
<sequence>MRNQQIDLSSQRRIWGNRPIRENSITWEPIRTRHVTTIFICPTVTCPYTSPLESKAQHKCLATVHLSVAQLFPNNLPVAVCLLARRGLRRDSISGKDELEARSFLLLVFCWSYSNLPLKTLTYLCALACTCRRITSLKIASRPTGISLDHSLRQINCCFQAQGIESSNRYVHSSAILDDDFSELGPEVSEHCANRIQLFTVKKDCVTKTYKQKRKPDGRPIPSHVRSSAKEIVASMGRNFSRSNSEVGDHSHSSMSTNNTVKVTDVESPCSVLVKNIVPSVGLSELVEAISVFGKVSGASFTVASDGNRSCNIEFEDEESSRKAISAGKIGVGSREFPVHHPLGDVQIVTFRIEKINIKTTDYVIHSRCKVMSEFMGLARASDGAVDAFFNVRNDSIQHSILQMLNSTVIDLSRWSAHIVKSKSAEPKTISDNEARHNLGMQIMNHLSELGSQLQMKKIVQEDLEALYAGIMHIEDSPQAVD</sequence>
<dbReference type="EMBL" id="BKCP01006449">
    <property type="protein sequence ID" value="GER42784.1"/>
    <property type="molecule type" value="Genomic_DNA"/>
</dbReference>
<gene>
    <name evidence="1" type="ORF">STAS_19601</name>
</gene>
<dbReference type="GO" id="GO:0003676">
    <property type="term" value="F:nucleic acid binding"/>
    <property type="evidence" value="ECO:0007669"/>
    <property type="project" value="InterPro"/>
</dbReference>
<proteinExistence type="predicted"/>
<accession>A0A5A7QCJ9</accession>
<organism evidence="1 2">
    <name type="scientific">Striga asiatica</name>
    <name type="common">Asiatic witchweed</name>
    <name type="synonym">Buchnera asiatica</name>
    <dbReference type="NCBI Taxonomy" id="4170"/>
    <lineage>
        <taxon>Eukaryota</taxon>
        <taxon>Viridiplantae</taxon>
        <taxon>Streptophyta</taxon>
        <taxon>Embryophyta</taxon>
        <taxon>Tracheophyta</taxon>
        <taxon>Spermatophyta</taxon>
        <taxon>Magnoliopsida</taxon>
        <taxon>eudicotyledons</taxon>
        <taxon>Gunneridae</taxon>
        <taxon>Pentapetalae</taxon>
        <taxon>asterids</taxon>
        <taxon>lamiids</taxon>
        <taxon>Lamiales</taxon>
        <taxon>Orobanchaceae</taxon>
        <taxon>Buchnereae</taxon>
        <taxon>Striga</taxon>
    </lineage>
</organism>
<name>A0A5A7QCJ9_STRAF</name>